<dbReference type="Pfam" id="PF10545">
    <property type="entry name" value="MADF_DNA_bdg"/>
    <property type="match status" value="1"/>
</dbReference>
<dbReference type="PROSITE" id="PS51029">
    <property type="entry name" value="MADF"/>
    <property type="match status" value="1"/>
</dbReference>
<dbReference type="RefSeq" id="XP_035442659.2">
    <property type="nucleotide sequence ID" value="XM_035586766.2"/>
</dbReference>
<keyword evidence="3" id="KW-1185">Reference proteome</keyword>
<evidence type="ECO:0000313" key="3">
    <source>
        <dbReference type="Proteomes" id="UP000829999"/>
    </source>
</evidence>
<reference evidence="4" key="1">
    <citation type="submission" date="2025-08" db="UniProtKB">
        <authorList>
            <consortium name="RefSeq"/>
        </authorList>
    </citation>
    <scope>IDENTIFICATION</scope>
    <source>
        <tissue evidence="4">Whole larval tissue</tissue>
    </source>
</reference>
<feature type="domain" description="MADF" evidence="2">
    <location>
        <begin position="12"/>
        <end position="107"/>
    </location>
</feature>
<gene>
    <name evidence="4" type="primary">LOC118270944</name>
</gene>
<evidence type="ECO:0000313" key="4">
    <source>
        <dbReference type="RefSeq" id="XP_035442659.2"/>
    </source>
</evidence>
<name>A0A9R0D6X4_SPOFR</name>
<dbReference type="PANTHER" id="PTHR21505:SF8">
    <property type="entry name" value="DPT-YFP REPRESSOR BY OVEREXPRESSION, ISOFORM D-RELATED"/>
    <property type="match status" value="1"/>
</dbReference>
<dbReference type="PANTHER" id="PTHR21505">
    <property type="entry name" value="MADF DOMAIN-CONTAINING PROTEIN-RELATED"/>
    <property type="match status" value="1"/>
</dbReference>
<proteinExistence type="predicted"/>
<feature type="region of interest" description="Disordered" evidence="1">
    <location>
        <begin position="109"/>
        <end position="191"/>
    </location>
</feature>
<dbReference type="InterPro" id="IPR006578">
    <property type="entry name" value="MADF-dom"/>
</dbReference>
<dbReference type="SMART" id="SM00595">
    <property type="entry name" value="MADF"/>
    <property type="match status" value="1"/>
</dbReference>
<organism evidence="3 4">
    <name type="scientific">Spodoptera frugiperda</name>
    <name type="common">Fall armyworm</name>
    <dbReference type="NCBI Taxonomy" id="7108"/>
    <lineage>
        <taxon>Eukaryota</taxon>
        <taxon>Metazoa</taxon>
        <taxon>Ecdysozoa</taxon>
        <taxon>Arthropoda</taxon>
        <taxon>Hexapoda</taxon>
        <taxon>Insecta</taxon>
        <taxon>Pterygota</taxon>
        <taxon>Neoptera</taxon>
        <taxon>Endopterygota</taxon>
        <taxon>Lepidoptera</taxon>
        <taxon>Glossata</taxon>
        <taxon>Ditrysia</taxon>
        <taxon>Noctuoidea</taxon>
        <taxon>Noctuidae</taxon>
        <taxon>Amphipyrinae</taxon>
        <taxon>Spodoptera</taxon>
    </lineage>
</organism>
<dbReference type="Proteomes" id="UP000829999">
    <property type="component" value="Chromosome 9"/>
</dbReference>
<accession>A0A9R0D6X4</accession>
<dbReference type="OrthoDB" id="6577442at2759"/>
<dbReference type="AlphaFoldDB" id="A0A9R0D6X4"/>
<protein>
    <submittedName>
        <fullName evidence="4">Uncharacterized protein LOC118270944</fullName>
    </submittedName>
</protein>
<feature type="compositionally biased region" description="Basic and acidic residues" evidence="1">
    <location>
        <begin position="174"/>
        <end position="191"/>
    </location>
</feature>
<evidence type="ECO:0000256" key="1">
    <source>
        <dbReference type="SAM" id="MobiDB-lite"/>
    </source>
</evidence>
<feature type="compositionally biased region" description="Polar residues" evidence="1">
    <location>
        <begin position="114"/>
        <end position="131"/>
    </location>
</feature>
<evidence type="ECO:0000259" key="2">
    <source>
        <dbReference type="PROSITE" id="PS51029"/>
    </source>
</evidence>
<dbReference type="GeneID" id="118270944"/>
<sequence>MPRKFNEEDTLKFVQLYREHECLWDKRCDAYKNKEMRASALEQLRVGMNIEELTLDEVKSKIKSIRNTYYLELDKIEKSTRSGAGGSVYKPKAWFDEYDSFVKPVSMRRKTIDNMDTPNSNESGLSNSNKPGPSLVPRSENGLENESTEETPRFTPPTKPKRSKLSQISNMINDLREINDNTRYEETDLDL</sequence>